<sequence>MASSHENIIDNDSATQEDTDPSLRDSDSSLDLDEEVFSAPSMVETVNDQFLNILCDRDSMWTTFDAKNDANHNSDDDFVTNEKTPDSEQLKQGIQYRVHNSETEWNLMRPYLREKYENPAQLKSALISLMFTSISPSRLDFFDAATHKGWAGNNPTRDQGSLKGEIVALKNENVKIGESIVVRNNTRSIRPLVKVSVIKNSKTVKVLLDWTDKEHDLFDANYFKDLPMVHKPGVTVKKTKQESISLFSCLDAFLKEEPLRPADMWYCPGCAKNIDKPQRNLIYRDYPIL</sequence>
<gene>
    <name evidence="1" type="ORF">L2E82_09096</name>
</gene>
<reference evidence="1 2" key="2">
    <citation type="journal article" date="2022" name="Mol. Ecol. Resour.">
        <title>The genomes of chicory, endive, great burdock and yacon provide insights into Asteraceae paleo-polyploidization history and plant inulin production.</title>
        <authorList>
            <person name="Fan W."/>
            <person name="Wang S."/>
            <person name="Wang H."/>
            <person name="Wang A."/>
            <person name="Jiang F."/>
            <person name="Liu H."/>
            <person name="Zhao H."/>
            <person name="Xu D."/>
            <person name="Zhang Y."/>
        </authorList>
    </citation>
    <scope>NUCLEOTIDE SEQUENCE [LARGE SCALE GENOMIC DNA]</scope>
    <source>
        <strain evidence="2">cv. Punajuju</strain>
        <tissue evidence="1">Leaves</tissue>
    </source>
</reference>
<proteinExistence type="predicted"/>
<organism evidence="1 2">
    <name type="scientific">Cichorium intybus</name>
    <name type="common">Chicory</name>
    <dbReference type="NCBI Taxonomy" id="13427"/>
    <lineage>
        <taxon>Eukaryota</taxon>
        <taxon>Viridiplantae</taxon>
        <taxon>Streptophyta</taxon>
        <taxon>Embryophyta</taxon>
        <taxon>Tracheophyta</taxon>
        <taxon>Spermatophyta</taxon>
        <taxon>Magnoliopsida</taxon>
        <taxon>eudicotyledons</taxon>
        <taxon>Gunneridae</taxon>
        <taxon>Pentapetalae</taxon>
        <taxon>asterids</taxon>
        <taxon>campanulids</taxon>
        <taxon>Asterales</taxon>
        <taxon>Asteraceae</taxon>
        <taxon>Cichorioideae</taxon>
        <taxon>Cichorieae</taxon>
        <taxon>Cichoriinae</taxon>
        <taxon>Cichorium</taxon>
    </lineage>
</organism>
<accession>A0ACB9G8I2</accession>
<protein>
    <submittedName>
        <fullName evidence="1">Uncharacterized protein</fullName>
    </submittedName>
</protein>
<dbReference type="EMBL" id="CM042010">
    <property type="protein sequence ID" value="KAI3779380.1"/>
    <property type="molecule type" value="Genomic_DNA"/>
</dbReference>
<name>A0ACB9G8I2_CICIN</name>
<evidence type="ECO:0000313" key="2">
    <source>
        <dbReference type="Proteomes" id="UP001055811"/>
    </source>
</evidence>
<dbReference type="Proteomes" id="UP001055811">
    <property type="component" value="Linkage Group LG02"/>
</dbReference>
<comment type="caution">
    <text evidence="1">The sequence shown here is derived from an EMBL/GenBank/DDBJ whole genome shotgun (WGS) entry which is preliminary data.</text>
</comment>
<keyword evidence="2" id="KW-1185">Reference proteome</keyword>
<reference evidence="2" key="1">
    <citation type="journal article" date="2022" name="Mol. Ecol. Resour.">
        <title>The genomes of chicory, endive, great burdock and yacon provide insights into Asteraceae palaeo-polyploidization history and plant inulin production.</title>
        <authorList>
            <person name="Fan W."/>
            <person name="Wang S."/>
            <person name="Wang H."/>
            <person name="Wang A."/>
            <person name="Jiang F."/>
            <person name="Liu H."/>
            <person name="Zhao H."/>
            <person name="Xu D."/>
            <person name="Zhang Y."/>
        </authorList>
    </citation>
    <scope>NUCLEOTIDE SEQUENCE [LARGE SCALE GENOMIC DNA]</scope>
    <source>
        <strain evidence="2">cv. Punajuju</strain>
    </source>
</reference>
<evidence type="ECO:0000313" key="1">
    <source>
        <dbReference type="EMBL" id="KAI3779380.1"/>
    </source>
</evidence>